<name>A0ABS2ZYN1_9VIBR</name>
<dbReference type="Proteomes" id="UP000779070">
    <property type="component" value="Unassembled WGS sequence"/>
</dbReference>
<evidence type="ECO:0008006" key="3">
    <source>
        <dbReference type="Google" id="ProtNLM"/>
    </source>
</evidence>
<dbReference type="EMBL" id="JAFHLB010000003">
    <property type="protein sequence ID" value="MBN3576830.1"/>
    <property type="molecule type" value="Genomic_DNA"/>
</dbReference>
<reference evidence="1 2" key="1">
    <citation type="submission" date="2021-02" db="EMBL/GenBank/DDBJ databases">
        <title>Draft Genome Sequences of 5 Vibrio neptunius Strains Isolated From of Bivalve Hatcheries.</title>
        <authorList>
            <person name="Galvis F."/>
            <person name="Barja J.L."/>
            <person name="Lemos M.L."/>
            <person name="Balado M."/>
        </authorList>
    </citation>
    <scope>NUCLEOTIDE SEQUENCE [LARGE SCALE GENOMIC DNA]</scope>
    <source>
        <strain evidence="1 2">PP-145.98</strain>
    </source>
</reference>
<evidence type="ECO:0000313" key="1">
    <source>
        <dbReference type="EMBL" id="MBN3576830.1"/>
    </source>
</evidence>
<dbReference type="RefSeq" id="WP_206368904.1">
    <property type="nucleotide sequence ID" value="NZ_CAWPTM010000145.1"/>
</dbReference>
<organism evidence="1 2">
    <name type="scientific">Vibrio neptunius</name>
    <dbReference type="NCBI Taxonomy" id="170651"/>
    <lineage>
        <taxon>Bacteria</taxon>
        <taxon>Pseudomonadati</taxon>
        <taxon>Pseudomonadota</taxon>
        <taxon>Gammaproteobacteria</taxon>
        <taxon>Vibrionales</taxon>
        <taxon>Vibrionaceae</taxon>
        <taxon>Vibrio</taxon>
    </lineage>
</organism>
<keyword evidence="2" id="KW-1185">Reference proteome</keyword>
<protein>
    <recommendedName>
        <fullName evidence="3">Tail fiber assembly protein</fullName>
    </recommendedName>
</protein>
<sequence>MSKEVKYYYPIDKQTNEVLAPIKAEYRGGMYHIPRDALQSEPLASKQGFAVVAVLNESGKAIDSEYIEDHRGTTIYDESDCTKSEVVSELGPIKDGFTLDKPLTIFDEQIAGNWVTNESNKYIAEYDQVDSARRAAYREVSDPLYMEAWRKESKGLVDEAAAFRQQADAAVELIQAENPWPTPPELSSEV</sequence>
<gene>
    <name evidence="1" type="ORF">JYA62_04005</name>
</gene>
<comment type="caution">
    <text evidence="1">The sequence shown here is derived from an EMBL/GenBank/DDBJ whole genome shotgun (WGS) entry which is preliminary data.</text>
</comment>
<proteinExistence type="predicted"/>
<accession>A0ABS2ZYN1</accession>
<evidence type="ECO:0000313" key="2">
    <source>
        <dbReference type="Proteomes" id="UP000779070"/>
    </source>
</evidence>